<evidence type="ECO:0000256" key="1">
    <source>
        <dbReference type="ARBA" id="ARBA00007692"/>
    </source>
</evidence>
<organism evidence="4 5">
    <name type="scientific">Solanum commersonii</name>
    <name type="common">Commerson's wild potato</name>
    <name type="synonym">Commerson's nightshade</name>
    <dbReference type="NCBI Taxonomy" id="4109"/>
    <lineage>
        <taxon>Eukaryota</taxon>
        <taxon>Viridiplantae</taxon>
        <taxon>Streptophyta</taxon>
        <taxon>Embryophyta</taxon>
        <taxon>Tracheophyta</taxon>
        <taxon>Spermatophyta</taxon>
        <taxon>Magnoliopsida</taxon>
        <taxon>eudicotyledons</taxon>
        <taxon>Gunneridae</taxon>
        <taxon>Pentapetalae</taxon>
        <taxon>asterids</taxon>
        <taxon>lamiids</taxon>
        <taxon>Solanales</taxon>
        <taxon>Solanaceae</taxon>
        <taxon>Solanoideae</taxon>
        <taxon>Solaneae</taxon>
        <taxon>Solanum</taxon>
    </lineage>
</organism>
<dbReference type="Pfam" id="PF02536">
    <property type="entry name" value="mTERF"/>
    <property type="match status" value="2"/>
</dbReference>
<proteinExistence type="inferred from homology"/>
<dbReference type="InterPro" id="IPR038538">
    <property type="entry name" value="MTERF_sf"/>
</dbReference>
<keyword evidence="3" id="KW-0809">Transit peptide</keyword>
<comment type="similarity">
    <text evidence="1">Belongs to the mTERF family.</text>
</comment>
<accession>A0A9J5XMW1</accession>
<comment type="caution">
    <text evidence="4">The sequence shown here is derived from an EMBL/GenBank/DDBJ whole genome shotgun (WGS) entry which is preliminary data.</text>
</comment>
<dbReference type="InterPro" id="IPR003690">
    <property type="entry name" value="MTERF"/>
</dbReference>
<dbReference type="Proteomes" id="UP000824120">
    <property type="component" value="Chromosome 9"/>
</dbReference>
<keyword evidence="2" id="KW-0804">Transcription</keyword>
<dbReference type="GO" id="GO:0006353">
    <property type="term" value="P:DNA-templated transcription termination"/>
    <property type="evidence" value="ECO:0007669"/>
    <property type="project" value="UniProtKB-KW"/>
</dbReference>
<dbReference type="GO" id="GO:0003676">
    <property type="term" value="F:nucleic acid binding"/>
    <property type="evidence" value="ECO:0007669"/>
    <property type="project" value="InterPro"/>
</dbReference>
<dbReference type="PANTHER" id="PTHR13068">
    <property type="entry name" value="CGI-12 PROTEIN-RELATED"/>
    <property type="match status" value="1"/>
</dbReference>
<dbReference type="EMBL" id="JACXVP010000009">
    <property type="protein sequence ID" value="KAG5588668.1"/>
    <property type="molecule type" value="Genomic_DNA"/>
</dbReference>
<dbReference type="AlphaFoldDB" id="A0A9J5XMW1"/>
<keyword evidence="2" id="KW-0806">Transcription termination</keyword>
<gene>
    <name evidence="4" type="ORF">H5410_049102</name>
</gene>
<dbReference type="SMART" id="SM00733">
    <property type="entry name" value="Mterf"/>
    <property type="match status" value="7"/>
</dbReference>
<dbReference type="Gene3D" id="1.25.70.10">
    <property type="entry name" value="Transcription termination factor 3, mitochondrial"/>
    <property type="match status" value="2"/>
</dbReference>
<name>A0A9J5XMW1_SOLCO</name>
<keyword evidence="5" id="KW-1185">Reference proteome</keyword>
<evidence type="ECO:0000313" key="4">
    <source>
        <dbReference type="EMBL" id="KAG5588668.1"/>
    </source>
</evidence>
<evidence type="ECO:0000313" key="5">
    <source>
        <dbReference type="Proteomes" id="UP000824120"/>
    </source>
</evidence>
<protein>
    <submittedName>
        <fullName evidence="4">Uncharacterized protein</fullName>
    </submittedName>
</protein>
<keyword evidence="2" id="KW-0805">Transcription regulation</keyword>
<sequence>MTSRSVRFFFMLLSNPSTLIPNPSLRCFCTNTTAVKRKSQVQYTLQFQEKSPQRNLIAVSCLLKKYGFPALKLTNFLEKNRRLLNLDPTKIENSLKILLSLKPSQEFLVSMISSCPRVLEYDAIKKWEGGIRGLEEGSNLSSLAIRNILEVSVKFELDYDGVLGSLKCLKDLGVTDITLNKVLETHPMVTTMCADKVRDSFEFVVDAFGIGNVEFDRILRVYPSVLVYGIQNKFKRLLDEFRVLGFNMEVVKKQLLRDPRILALEVGELSRCLELLKSLKCREAIKKDIFHDGAFKAGYEVKLRVDCLRNHGITSRDAYSVLWKEPRVILYNLDDVETKIEFLLHVMKVDIQCLVEVPEYLGVNFEKHILPRFKVIDHLRSIGGLGDEVGLRELIKPSRMKFYNLYVKPYPECESMYGRFSRYTEARSQHPVGMWKLFKPQNNPKSRILFRDICGIDLGEAALRVSKKPWHLGRRFARVWDVVERGTYEVKDDTCLPARASRVN</sequence>
<evidence type="ECO:0000256" key="2">
    <source>
        <dbReference type="ARBA" id="ARBA00022472"/>
    </source>
</evidence>
<evidence type="ECO:0000256" key="3">
    <source>
        <dbReference type="ARBA" id="ARBA00022946"/>
    </source>
</evidence>
<dbReference type="OrthoDB" id="637682at2759"/>
<dbReference type="PANTHER" id="PTHR13068:SF23">
    <property type="entry name" value="TRANSCRIPTION TERMINATION FACTOR MTERF15, MITOCHONDRIAL"/>
    <property type="match status" value="1"/>
</dbReference>
<reference evidence="4 5" key="1">
    <citation type="submission" date="2020-09" db="EMBL/GenBank/DDBJ databases">
        <title>De no assembly of potato wild relative species, Solanum commersonii.</title>
        <authorList>
            <person name="Cho K."/>
        </authorList>
    </citation>
    <scope>NUCLEOTIDE SEQUENCE [LARGE SCALE GENOMIC DNA]</scope>
    <source>
        <strain evidence="4">LZ3.2</strain>
        <tissue evidence="4">Leaf</tissue>
    </source>
</reference>